<gene>
    <name evidence="6" type="ORF">NCTC8622_05163</name>
</gene>
<name>A0A376UAI9_ECOLX</name>
<organism evidence="6 7">
    <name type="scientific">Escherichia coli</name>
    <dbReference type="NCBI Taxonomy" id="562"/>
    <lineage>
        <taxon>Bacteria</taxon>
        <taxon>Pseudomonadati</taxon>
        <taxon>Pseudomonadota</taxon>
        <taxon>Gammaproteobacteria</taxon>
        <taxon>Enterobacterales</taxon>
        <taxon>Enterobacteriaceae</taxon>
        <taxon>Escherichia</taxon>
    </lineage>
</organism>
<dbReference type="Proteomes" id="UP000254079">
    <property type="component" value="Unassembled WGS sequence"/>
</dbReference>
<keyword evidence="4" id="KW-0804">Transcription</keyword>
<keyword evidence="3" id="KW-0238">DNA-binding</keyword>
<dbReference type="AlphaFoldDB" id="A0A376UAI9"/>
<evidence type="ECO:0000313" key="6">
    <source>
        <dbReference type="EMBL" id="STI86048.1"/>
    </source>
</evidence>
<protein>
    <submittedName>
        <fullName evidence="6">LysR family transcriptional regulator</fullName>
    </submittedName>
</protein>
<proteinExistence type="inferred from homology"/>
<dbReference type="PANTHER" id="PTHR30346:SF17">
    <property type="entry name" value="LYSR FAMILY TRANSCRIPTIONAL REGULATOR"/>
    <property type="match status" value="1"/>
</dbReference>
<dbReference type="GO" id="GO:0032993">
    <property type="term" value="C:protein-DNA complex"/>
    <property type="evidence" value="ECO:0007669"/>
    <property type="project" value="TreeGrafter"/>
</dbReference>
<evidence type="ECO:0000256" key="2">
    <source>
        <dbReference type="ARBA" id="ARBA00023015"/>
    </source>
</evidence>
<comment type="similarity">
    <text evidence="1">Belongs to the LysR transcriptional regulatory family.</text>
</comment>
<dbReference type="Gene3D" id="3.40.190.10">
    <property type="entry name" value="Periplasmic binding protein-like II"/>
    <property type="match status" value="2"/>
</dbReference>
<dbReference type="InterPro" id="IPR005119">
    <property type="entry name" value="LysR_subst-bd"/>
</dbReference>
<keyword evidence="2" id="KW-0805">Transcription regulation</keyword>
<dbReference type="PANTHER" id="PTHR30346">
    <property type="entry name" value="TRANSCRIPTIONAL DUAL REGULATOR HCAR-RELATED"/>
    <property type="match status" value="1"/>
</dbReference>
<dbReference type="GO" id="GO:0003700">
    <property type="term" value="F:DNA-binding transcription factor activity"/>
    <property type="evidence" value="ECO:0007669"/>
    <property type="project" value="TreeGrafter"/>
</dbReference>
<accession>A0A376UAI9</accession>
<reference evidence="6 7" key="1">
    <citation type="submission" date="2018-06" db="EMBL/GenBank/DDBJ databases">
        <authorList>
            <consortium name="Pathogen Informatics"/>
            <person name="Doyle S."/>
        </authorList>
    </citation>
    <scope>NUCLEOTIDE SEQUENCE [LARGE SCALE GENOMIC DNA]</scope>
    <source>
        <strain evidence="6 7">NCTC8622</strain>
    </source>
</reference>
<evidence type="ECO:0000256" key="3">
    <source>
        <dbReference type="ARBA" id="ARBA00023125"/>
    </source>
</evidence>
<dbReference type="EMBL" id="UGCP01000002">
    <property type="protein sequence ID" value="STI86048.1"/>
    <property type="molecule type" value="Genomic_DNA"/>
</dbReference>
<feature type="domain" description="LysR substrate-binding" evidence="5">
    <location>
        <begin position="3"/>
        <end position="70"/>
    </location>
</feature>
<evidence type="ECO:0000259" key="5">
    <source>
        <dbReference type="Pfam" id="PF03466"/>
    </source>
</evidence>
<dbReference type="Pfam" id="PF03466">
    <property type="entry name" value="LysR_substrate"/>
    <property type="match status" value="1"/>
</dbReference>
<evidence type="ECO:0000256" key="4">
    <source>
        <dbReference type="ARBA" id="ARBA00023163"/>
    </source>
</evidence>
<dbReference type="GO" id="GO:0003677">
    <property type="term" value="F:DNA binding"/>
    <property type="evidence" value="ECO:0007669"/>
    <property type="project" value="UniProtKB-KW"/>
</dbReference>
<sequence>MSDTLSLFRRDYPDVHLQTREMNTREQIAPLIEGTLDMGLLRNTALPETLEHAVIVHEPLMAMIPHDIPWQITRM</sequence>
<dbReference type="SUPFAM" id="SSF53850">
    <property type="entry name" value="Periplasmic binding protein-like II"/>
    <property type="match status" value="1"/>
</dbReference>
<evidence type="ECO:0000256" key="1">
    <source>
        <dbReference type="ARBA" id="ARBA00009437"/>
    </source>
</evidence>
<evidence type="ECO:0000313" key="7">
    <source>
        <dbReference type="Proteomes" id="UP000254079"/>
    </source>
</evidence>